<name>A0A850R2N1_9LACO</name>
<dbReference type="AlphaFoldDB" id="A0A850R2N1"/>
<dbReference type="RefSeq" id="WP_176943339.1">
    <property type="nucleotide sequence ID" value="NZ_JABZEC010000012.1"/>
</dbReference>
<comment type="caution">
    <text evidence="1">The sequence shown here is derived from an EMBL/GenBank/DDBJ whole genome shotgun (WGS) entry which is preliminary data.</text>
</comment>
<accession>A0A850R2N1</accession>
<evidence type="ECO:0000313" key="1">
    <source>
        <dbReference type="EMBL" id="NVY97173.1"/>
    </source>
</evidence>
<evidence type="ECO:0000313" key="2">
    <source>
        <dbReference type="Proteomes" id="UP000563523"/>
    </source>
</evidence>
<dbReference type="Proteomes" id="UP000563523">
    <property type="component" value="Unassembled WGS sequence"/>
</dbReference>
<keyword evidence="2" id="KW-1185">Reference proteome</keyword>
<protein>
    <submittedName>
        <fullName evidence="1">Uncharacterized protein</fullName>
    </submittedName>
</protein>
<gene>
    <name evidence="1" type="ORF">HU830_08575</name>
</gene>
<reference evidence="1 2" key="1">
    <citation type="submission" date="2020-06" db="EMBL/GenBank/DDBJ databases">
        <authorList>
            <person name="Kang J."/>
        </authorList>
    </citation>
    <scope>NUCLEOTIDE SEQUENCE [LARGE SCALE GENOMIC DNA]</scope>
    <source>
        <strain evidence="1 2">DCY120</strain>
    </source>
</reference>
<organism evidence="1 2">
    <name type="scientific">Bombilactobacillus apium</name>
    <dbReference type="NCBI Taxonomy" id="2675299"/>
    <lineage>
        <taxon>Bacteria</taxon>
        <taxon>Bacillati</taxon>
        <taxon>Bacillota</taxon>
        <taxon>Bacilli</taxon>
        <taxon>Lactobacillales</taxon>
        <taxon>Lactobacillaceae</taxon>
        <taxon>Bombilactobacillus</taxon>
    </lineage>
</organism>
<proteinExistence type="predicted"/>
<dbReference type="EMBL" id="JABZEC010000012">
    <property type="protein sequence ID" value="NVY97173.1"/>
    <property type="molecule type" value="Genomic_DNA"/>
</dbReference>
<sequence length="275" mass="32389">MFDRYLDCFQNNLAYIMKKQGMDYYEVYKPSIEFNPNTFNIVQSGWKDALSNVGFVISRYSTSNKSEFIKIFSKRNNLFSMVKTNVVDLPWSISSGSDDDDHWVTVWNGRIQDPYYDKYDLNLDVGKMIAHVVPNVGHHYTTFFFLFSNGKNFNIQNNKNNRCVVASYTNKLGQNLLEAIKSNMDRKERESELFYSNLLNIANARIQLYKHLKKNENNNSLLEKLLLSYQSWIALANIYFKIILGYYKWNEVSKRVIIKINEIVQIEKAIYKECQ</sequence>